<dbReference type="EMBL" id="CP138348">
    <property type="protein sequence ID" value="WPF87762.1"/>
    <property type="molecule type" value="Genomic_DNA"/>
</dbReference>
<evidence type="ECO:0000256" key="1">
    <source>
        <dbReference type="SAM" id="Phobius"/>
    </source>
</evidence>
<name>A0AAF0ZD13_9CHRO</name>
<dbReference type="RefSeq" id="WP_015220583.1">
    <property type="nucleotide sequence ID" value="NZ_CP138348.1"/>
</dbReference>
<organism evidence="2">
    <name type="scientific">Cyanobacterium aponinum AL20115</name>
    <dbReference type="NCBI Taxonomy" id="3090662"/>
    <lineage>
        <taxon>Bacteria</taxon>
        <taxon>Bacillati</taxon>
        <taxon>Cyanobacteriota</taxon>
        <taxon>Cyanophyceae</taxon>
        <taxon>Oscillatoriophycideae</taxon>
        <taxon>Chroococcales</taxon>
        <taxon>Geminocystaceae</taxon>
        <taxon>Cyanobacterium</taxon>
    </lineage>
</organism>
<keyword evidence="1" id="KW-1133">Transmembrane helix</keyword>
<accession>A0AAF0ZD13</accession>
<gene>
    <name evidence="2" type="ORF">SAY89_13265</name>
</gene>
<proteinExistence type="predicted"/>
<keyword evidence="1" id="KW-0472">Membrane</keyword>
<feature type="transmembrane region" description="Helical" evidence="1">
    <location>
        <begin position="7"/>
        <end position="25"/>
    </location>
</feature>
<reference evidence="2" key="1">
    <citation type="submission" date="2023-11" db="EMBL/GenBank/DDBJ databases">
        <title>Genome sequence of Cyanobacterium aponinum BCRC AL20115.</title>
        <authorList>
            <person name="Chang H.-Y."/>
            <person name="Lin K.-M."/>
            <person name="Hsueh H.-T."/>
            <person name="Chu H.-A."/>
            <person name="Kuo C.-H."/>
        </authorList>
    </citation>
    <scope>NUCLEOTIDE SEQUENCE</scope>
    <source>
        <strain evidence="2">AL20115</strain>
    </source>
</reference>
<dbReference type="AlphaFoldDB" id="A0AAF0ZD13"/>
<evidence type="ECO:0000313" key="2">
    <source>
        <dbReference type="EMBL" id="WPF87762.1"/>
    </source>
</evidence>
<protein>
    <submittedName>
        <fullName evidence="2">Uncharacterized protein</fullName>
    </submittedName>
</protein>
<keyword evidence="1" id="KW-0812">Transmembrane</keyword>
<sequence>MKIKNKYIIVILLLIITATIIPNYWQLGMTGMVGFFLAYLTKGIRVKKLR</sequence>